<dbReference type="SUPFAM" id="SSF50249">
    <property type="entry name" value="Nucleic acid-binding proteins"/>
    <property type="match status" value="1"/>
</dbReference>
<evidence type="ECO:0000256" key="1">
    <source>
        <dbReference type="SAM" id="MobiDB-lite"/>
    </source>
</evidence>
<dbReference type="OrthoDB" id="598142at2"/>
<protein>
    <recommendedName>
        <fullName evidence="4">DUF3127 domain-containing protein</fullName>
    </recommendedName>
</protein>
<name>A0A1G1TJ72_9BACT</name>
<sequence>MAYDVTGRLIEIFDEQQISEKFRKREFVLEVQDGQYPEQIKFQLVMDKTSLVDQFKVGDEVKIAFNLRGRGYNKNGQMMYFTNLEAWRIEPAGAAQGGGGAANYGGQPQQQAAPRPAAQNQNPTLRAQPSAAPIASDDDNDLPF</sequence>
<evidence type="ECO:0000313" key="2">
    <source>
        <dbReference type="EMBL" id="OGX90913.1"/>
    </source>
</evidence>
<feature type="compositionally biased region" description="Low complexity" evidence="1">
    <location>
        <begin position="104"/>
        <end position="123"/>
    </location>
</feature>
<proteinExistence type="predicted"/>
<dbReference type="Pfam" id="PF11325">
    <property type="entry name" value="DUF3127"/>
    <property type="match status" value="1"/>
</dbReference>
<dbReference type="EMBL" id="MDZA01000107">
    <property type="protein sequence ID" value="OGX90913.1"/>
    <property type="molecule type" value="Genomic_DNA"/>
</dbReference>
<keyword evidence="3" id="KW-1185">Reference proteome</keyword>
<feature type="region of interest" description="Disordered" evidence="1">
    <location>
        <begin position="95"/>
        <end position="144"/>
    </location>
</feature>
<reference evidence="2 3" key="1">
    <citation type="submission" date="2016-08" db="EMBL/GenBank/DDBJ databases">
        <title>Hymenobacter coccineus sp. nov., Hymenobacter lapidarius sp. nov. and Hymenobacter glacialis sp. nov., isolated from Antarctic soil.</title>
        <authorList>
            <person name="Sedlacek I."/>
            <person name="Kralova S."/>
            <person name="Kyrova K."/>
            <person name="Maslanova I."/>
            <person name="Stankova E."/>
            <person name="Vrbovska V."/>
            <person name="Nemec M."/>
            <person name="Bartak M."/>
            <person name="Svec P."/>
            <person name="Busse H.-J."/>
            <person name="Pantucek R."/>
        </authorList>
    </citation>
    <scope>NUCLEOTIDE SEQUENCE [LARGE SCALE GENOMIC DNA]</scope>
    <source>
        <strain evidence="2 3">CCM 8649</strain>
    </source>
</reference>
<organism evidence="2 3">
    <name type="scientific">Hymenobacter coccineus</name>
    <dbReference type="NCBI Taxonomy" id="1908235"/>
    <lineage>
        <taxon>Bacteria</taxon>
        <taxon>Pseudomonadati</taxon>
        <taxon>Bacteroidota</taxon>
        <taxon>Cytophagia</taxon>
        <taxon>Cytophagales</taxon>
        <taxon>Hymenobacteraceae</taxon>
        <taxon>Hymenobacter</taxon>
    </lineage>
</organism>
<dbReference type="InterPro" id="IPR021474">
    <property type="entry name" value="DUF3127"/>
</dbReference>
<dbReference type="InterPro" id="IPR012340">
    <property type="entry name" value="NA-bd_OB-fold"/>
</dbReference>
<evidence type="ECO:0000313" key="3">
    <source>
        <dbReference type="Proteomes" id="UP000177506"/>
    </source>
</evidence>
<accession>A0A1G1TJ72</accession>
<dbReference type="RefSeq" id="WP_070742470.1">
    <property type="nucleotide sequence ID" value="NZ_MDZA01000107.1"/>
</dbReference>
<dbReference type="AlphaFoldDB" id="A0A1G1TJ72"/>
<dbReference type="Proteomes" id="UP000177506">
    <property type="component" value="Unassembled WGS sequence"/>
</dbReference>
<gene>
    <name evidence="2" type="ORF">BEN49_21740</name>
</gene>
<comment type="caution">
    <text evidence="2">The sequence shown here is derived from an EMBL/GenBank/DDBJ whole genome shotgun (WGS) entry which is preliminary data.</text>
</comment>
<evidence type="ECO:0008006" key="4">
    <source>
        <dbReference type="Google" id="ProtNLM"/>
    </source>
</evidence>